<dbReference type="EMBL" id="NMSH01000008">
    <property type="protein sequence ID" value="PAR21547.1"/>
    <property type="molecule type" value="Genomic_DNA"/>
</dbReference>
<dbReference type="InterPro" id="IPR050706">
    <property type="entry name" value="Cyclic-di-GMP_PDE-like"/>
</dbReference>
<dbReference type="Pfam" id="PF00563">
    <property type="entry name" value="EAL"/>
    <property type="match status" value="1"/>
</dbReference>
<dbReference type="InterPro" id="IPR035919">
    <property type="entry name" value="EAL_sf"/>
</dbReference>
<dbReference type="GO" id="GO:0071111">
    <property type="term" value="F:cyclic-guanylate-specific phosphodiesterase activity"/>
    <property type="evidence" value="ECO:0007669"/>
    <property type="project" value="InterPro"/>
</dbReference>
<evidence type="ECO:0000313" key="3">
    <source>
        <dbReference type="Proteomes" id="UP000216173"/>
    </source>
</evidence>
<name>A0A271VU98_VIBMT</name>
<dbReference type="CDD" id="cd01948">
    <property type="entry name" value="EAL"/>
    <property type="match status" value="1"/>
</dbReference>
<dbReference type="Gene3D" id="3.20.20.450">
    <property type="entry name" value="EAL domain"/>
    <property type="match status" value="1"/>
</dbReference>
<dbReference type="PANTHER" id="PTHR33121">
    <property type="entry name" value="CYCLIC DI-GMP PHOSPHODIESTERASE PDEF"/>
    <property type="match status" value="1"/>
</dbReference>
<dbReference type="RefSeq" id="WP_055044882.1">
    <property type="nucleotide sequence ID" value="NZ_LBGR01000018.1"/>
</dbReference>
<sequence>MNGIHPHQAELNNILRQQCITPLFQPIVHLASEQVLGYESLSRGPKQSPLHSANALFEAAEQCHRLPELEKICVHKAAAAWSTFGLNAQLFINLSPDMLLHSQHHQWELPQLMQRHHLSPHKVVFEISERTPALQLEELKSSIHHLQAQGFSIAIDDMGSGYSGLKLWSELQPDFVKIDRYFIHNIDSNPIKLKFVRSLVQLSQQLGCQLIAEGVETRSELLVIADLGIDLVQGYLFGHPQPTPLLAYRDHRLSIPPRRQLEVNSAATHSEQPMHFITRVLGEAPLIPTVCSPS</sequence>
<gene>
    <name evidence="2" type="ORF">CGU03_07510</name>
</gene>
<proteinExistence type="predicted"/>
<dbReference type="PANTHER" id="PTHR33121:SF76">
    <property type="entry name" value="SIGNALING PROTEIN"/>
    <property type="match status" value="1"/>
</dbReference>
<evidence type="ECO:0000259" key="1">
    <source>
        <dbReference type="PROSITE" id="PS50883"/>
    </source>
</evidence>
<comment type="caution">
    <text evidence="2">The sequence shown here is derived from an EMBL/GenBank/DDBJ whole genome shotgun (WGS) entry which is preliminary data.</text>
</comment>
<dbReference type="PROSITE" id="PS50883">
    <property type="entry name" value="EAL"/>
    <property type="match status" value="1"/>
</dbReference>
<dbReference type="Proteomes" id="UP000216173">
    <property type="component" value="Unassembled WGS sequence"/>
</dbReference>
<protein>
    <submittedName>
        <fullName evidence="2">EAL domain-containing protein</fullName>
    </submittedName>
</protein>
<reference evidence="3" key="1">
    <citation type="submission" date="2017-07" db="EMBL/GenBank/DDBJ databases">
        <authorList>
            <person name="Boucher Y."/>
            <person name="Orata F.D."/>
        </authorList>
    </citation>
    <scope>NUCLEOTIDE SEQUENCE [LARGE SCALE GENOMIC DNA]</scope>
    <source>
        <strain evidence="3">OYP9E10</strain>
    </source>
</reference>
<organism evidence="2 3">
    <name type="scientific">Vibrio metoecus</name>
    <dbReference type="NCBI Taxonomy" id="1481663"/>
    <lineage>
        <taxon>Bacteria</taxon>
        <taxon>Pseudomonadati</taxon>
        <taxon>Pseudomonadota</taxon>
        <taxon>Gammaproteobacteria</taxon>
        <taxon>Vibrionales</taxon>
        <taxon>Vibrionaceae</taxon>
        <taxon>Vibrio</taxon>
    </lineage>
</organism>
<accession>A0A271VU98</accession>
<evidence type="ECO:0000313" key="2">
    <source>
        <dbReference type="EMBL" id="PAR21547.1"/>
    </source>
</evidence>
<dbReference type="InterPro" id="IPR001633">
    <property type="entry name" value="EAL_dom"/>
</dbReference>
<dbReference type="SUPFAM" id="SSF141868">
    <property type="entry name" value="EAL domain-like"/>
    <property type="match status" value="1"/>
</dbReference>
<feature type="domain" description="EAL" evidence="1">
    <location>
        <begin position="4"/>
        <end position="254"/>
    </location>
</feature>
<dbReference type="AlphaFoldDB" id="A0A271VU98"/>
<dbReference type="SMART" id="SM00052">
    <property type="entry name" value="EAL"/>
    <property type="match status" value="1"/>
</dbReference>